<gene>
    <name evidence="4" type="ORF">GII30_19470</name>
</gene>
<name>A0A857MJW8_9ACTN</name>
<feature type="transmembrane region" description="Helical" evidence="2">
    <location>
        <begin position="20"/>
        <end position="43"/>
    </location>
</feature>
<evidence type="ECO:0000313" key="4">
    <source>
        <dbReference type="EMBL" id="QHN41050.1"/>
    </source>
</evidence>
<reference evidence="4" key="1">
    <citation type="journal article" date="2021" name="Nat. Microbiol.">
        <title>Cocultivation of an ultrasmall environmental parasitic bacterium with lytic ability against bacteria associated with wastewater foams.</title>
        <authorList>
            <person name="Batinovic S."/>
            <person name="Rose J.J.A."/>
            <person name="Ratcliffe J."/>
            <person name="Seviour R.J."/>
            <person name="Petrovski S."/>
        </authorList>
    </citation>
    <scope>NUCLEOTIDE SEQUENCE</scope>
    <source>
        <strain evidence="4">CON44</strain>
    </source>
</reference>
<keyword evidence="2" id="KW-0812">Transmembrane</keyword>
<dbReference type="RefSeq" id="WP_005182770.1">
    <property type="nucleotide sequence ID" value="NZ_CP045804.1"/>
</dbReference>
<keyword evidence="2" id="KW-0472">Membrane</keyword>
<evidence type="ECO:0000259" key="3">
    <source>
        <dbReference type="Pfam" id="PF23494"/>
    </source>
</evidence>
<proteinExistence type="predicted"/>
<dbReference type="EMBL" id="CP045810">
    <property type="protein sequence ID" value="QHN41050.1"/>
    <property type="molecule type" value="Genomic_DNA"/>
</dbReference>
<dbReference type="InterPro" id="IPR057798">
    <property type="entry name" value="PH_YqeB"/>
</dbReference>
<evidence type="ECO:0000256" key="2">
    <source>
        <dbReference type="SAM" id="Phobius"/>
    </source>
</evidence>
<feature type="compositionally biased region" description="Basic and acidic residues" evidence="1">
    <location>
        <begin position="170"/>
        <end position="192"/>
    </location>
</feature>
<dbReference type="AlphaFoldDB" id="A0A857MJW8"/>
<dbReference type="Pfam" id="PF23494">
    <property type="entry name" value="bPH_10"/>
    <property type="match status" value="1"/>
</dbReference>
<feature type="region of interest" description="Disordered" evidence="1">
    <location>
        <begin position="147"/>
        <end position="192"/>
    </location>
</feature>
<keyword evidence="2" id="KW-1133">Transmembrane helix</keyword>
<feature type="domain" description="YqeB PH" evidence="3">
    <location>
        <begin position="9"/>
        <end position="160"/>
    </location>
</feature>
<sequence length="192" mass="20909">MDDPAPDVTELRISPADQRWSIVIGAFAGLAVGLLLPLIWRFLADLEWIPFHGPLEFIMSMKVTGVAIVRPIGLATVGAGALAVWAFSQPSLTISDAEVVVRKGDTRRVIRRDQVAGVYLSKGSTVVIESAEGRKLFDDEIEGAKKTAGPAFTSHGYPWEGQPVISPSHRPLDQQDVIDRGGHRHDQPDKPQ</sequence>
<evidence type="ECO:0000256" key="1">
    <source>
        <dbReference type="SAM" id="MobiDB-lite"/>
    </source>
</evidence>
<feature type="transmembrane region" description="Helical" evidence="2">
    <location>
        <begin position="63"/>
        <end position="87"/>
    </location>
</feature>
<protein>
    <recommendedName>
        <fullName evidence="3">YqeB PH domain-containing protein</fullName>
    </recommendedName>
</protein>
<accession>A0A857MJW8</accession>
<organism evidence="4">
    <name type="scientific">Gordonia amarae</name>
    <dbReference type="NCBI Taxonomy" id="36821"/>
    <lineage>
        <taxon>Bacteria</taxon>
        <taxon>Bacillati</taxon>
        <taxon>Actinomycetota</taxon>
        <taxon>Actinomycetes</taxon>
        <taxon>Mycobacteriales</taxon>
        <taxon>Gordoniaceae</taxon>
        <taxon>Gordonia</taxon>
    </lineage>
</organism>